<keyword evidence="1" id="KW-0472">Membrane</keyword>
<reference evidence="2 3" key="1">
    <citation type="submission" date="2018-03" db="EMBL/GenBank/DDBJ databases">
        <title>Draft genome of Deinococcus sp. OD32.</title>
        <authorList>
            <person name="Wang X.-P."/>
            <person name="Du Z.-J."/>
        </authorList>
    </citation>
    <scope>NUCLEOTIDE SEQUENCE [LARGE SCALE GENOMIC DNA]</scope>
    <source>
        <strain evidence="2 3">OD32</strain>
    </source>
</reference>
<proteinExistence type="predicted"/>
<keyword evidence="3" id="KW-1185">Reference proteome</keyword>
<dbReference type="EMBL" id="PYSV01000004">
    <property type="protein sequence ID" value="PTA68762.1"/>
    <property type="molecule type" value="Genomic_DNA"/>
</dbReference>
<evidence type="ECO:0000256" key="1">
    <source>
        <dbReference type="SAM" id="Phobius"/>
    </source>
</evidence>
<evidence type="ECO:0000313" key="2">
    <source>
        <dbReference type="EMBL" id="PTA68762.1"/>
    </source>
</evidence>
<gene>
    <name evidence="2" type="ORF">C8263_05845</name>
</gene>
<dbReference type="Proteomes" id="UP000240317">
    <property type="component" value="Unassembled WGS sequence"/>
</dbReference>
<protein>
    <recommendedName>
        <fullName evidence="4">Peptidase M41 FtsH extracellular domain-containing protein</fullName>
    </recommendedName>
</protein>
<keyword evidence="1" id="KW-0812">Transmembrane</keyword>
<comment type="caution">
    <text evidence="2">The sequence shown here is derived from an EMBL/GenBank/DDBJ whole genome shotgun (WGS) entry which is preliminary data.</text>
</comment>
<dbReference type="RefSeq" id="WP_107137181.1">
    <property type="nucleotide sequence ID" value="NZ_PYSV01000004.1"/>
</dbReference>
<name>A0A2T3WAB1_9DEIO</name>
<organism evidence="2 3">
    <name type="scientific">Deinococcus arcticus</name>
    <dbReference type="NCBI Taxonomy" id="2136176"/>
    <lineage>
        <taxon>Bacteria</taxon>
        <taxon>Thermotogati</taxon>
        <taxon>Deinococcota</taxon>
        <taxon>Deinococci</taxon>
        <taxon>Deinococcales</taxon>
        <taxon>Deinococcaceae</taxon>
        <taxon>Deinococcus</taxon>
    </lineage>
</organism>
<dbReference type="AlphaFoldDB" id="A0A2T3WAB1"/>
<evidence type="ECO:0008006" key="4">
    <source>
        <dbReference type="Google" id="ProtNLM"/>
    </source>
</evidence>
<sequence>MTHRTRASRSSASGWPVLGGLLALGLFAVLGLLGWQALARSQSAPLSAAEFRSLLEAGQVERVVVRGEVAQVSLQGQRRTHRLAWPDGRPGSPDGPLLRALDRQDVEVRFEQRAPWLALLLGALPPLLALALFVALPLTLLGLLLWRLRVARPGQR</sequence>
<feature type="transmembrane region" description="Helical" evidence="1">
    <location>
        <begin position="116"/>
        <end position="146"/>
    </location>
</feature>
<evidence type="ECO:0000313" key="3">
    <source>
        <dbReference type="Proteomes" id="UP000240317"/>
    </source>
</evidence>
<keyword evidence="1" id="KW-1133">Transmembrane helix</keyword>
<accession>A0A2T3WAB1</accession>